<evidence type="ECO:0000313" key="3">
    <source>
        <dbReference type="Proteomes" id="UP000005953"/>
    </source>
</evidence>
<dbReference type="EMBL" id="AAOE01000005">
    <property type="protein sequence ID" value="EAR10133.1"/>
    <property type="molecule type" value="Genomic_DNA"/>
</dbReference>
<dbReference type="Pfam" id="PF13673">
    <property type="entry name" value="Acetyltransf_10"/>
    <property type="match status" value="1"/>
</dbReference>
<evidence type="ECO:0000259" key="1">
    <source>
        <dbReference type="PROSITE" id="PS51186"/>
    </source>
</evidence>
<dbReference type="RefSeq" id="WP_008042442.1">
    <property type="nucleotide sequence ID" value="NZ_CH724149.1"/>
</dbReference>
<sequence>MTVGTHPPESMVIKVVAFDQMDLHTLYDLLALRMSVFCVEQNCPYQDIDGKDPLAWHVLAYRAGELVGTARVLMPGESYADACSIGRVANRSDTRGQKVGQQVMRAAVEACEVRFPQYPIRIGAQQYLSGFYQQFGFSETGPSYLEDGIVHVPMLKAAVQNS</sequence>
<dbReference type="Proteomes" id="UP000005953">
    <property type="component" value="Unassembled WGS sequence"/>
</dbReference>
<feature type="domain" description="N-acetyltransferase" evidence="1">
    <location>
        <begin position="16"/>
        <end position="159"/>
    </location>
</feature>
<dbReference type="GO" id="GO:0016747">
    <property type="term" value="F:acyltransferase activity, transferring groups other than amino-acyl groups"/>
    <property type="evidence" value="ECO:0007669"/>
    <property type="project" value="InterPro"/>
</dbReference>
<dbReference type="InterPro" id="IPR016181">
    <property type="entry name" value="Acyl_CoA_acyltransferase"/>
</dbReference>
<organism evidence="2 3">
    <name type="scientific">Reinekea blandensis MED297</name>
    <dbReference type="NCBI Taxonomy" id="314283"/>
    <lineage>
        <taxon>Bacteria</taxon>
        <taxon>Pseudomonadati</taxon>
        <taxon>Pseudomonadota</taxon>
        <taxon>Gammaproteobacteria</taxon>
        <taxon>Oceanospirillales</taxon>
        <taxon>Saccharospirillaceae</taxon>
        <taxon>Reinekea</taxon>
    </lineage>
</organism>
<dbReference type="STRING" id="314283.MED297_12957"/>
<reference evidence="2 3" key="1">
    <citation type="submission" date="2006-02" db="EMBL/GenBank/DDBJ databases">
        <authorList>
            <person name="Pinhassi J."/>
            <person name="Pedros-Alio C."/>
            <person name="Ferriera S."/>
            <person name="Johnson J."/>
            <person name="Kravitz S."/>
            <person name="Halpern A."/>
            <person name="Remington K."/>
            <person name="Beeson K."/>
            <person name="Tran B."/>
            <person name="Rogers Y.-H."/>
            <person name="Friedman R."/>
            <person name="Venter J.C."/>
        </authorList>
    </citation>
    <scope>NUCLEOTIDE SEQUENCE [LARGE SCALE GENOMIC DNA]</scope>
    <source>
        <strain evidence="2 3">MED297</strain>
    </source>
</reference>
<dbReference type="SUPFAM" id="SSF55729">
    <property type="entry name" value="Acyl-CoA N-acyltransferases (Nat)"/>
    <property type="match status" value="1"/>
</dbReference>
<name>A4BC67_9GAMM</name>
<protein>
    <submittedName>
        <fullName evidence="2">ElaA protein</fullName>
    </submittedName>
</protein>
<accession>A4BC67</accession>
<dbReference type="Gene3D" id="3.40.630.30">
    <property type="match status" value="1"/>
</dbReference>
<gene>
    <name evidence="2" type="ORF">MED297_12957</name>
</gene>
<evidence type="ECO:0000313" key="2">
    <source>
        <dbReference type="EMBL" id="EAR10133.1"/>
    </source>
</evidence>
<dbReference type="AlphaFoldDB" id="A4BC67"/>
<dbReference type="PROSITE" id="PS51186">
    <property type="entry name" value="GNAT"/>
    <property type="match status" value="1"/>
</dbReference>
<dbReference type="InterPro" id="IPR000182">
    <property type="entry name" value="GNAT_dom"/>
</dbReference>
<keyword evidence="3" id="KW-1185">Reference proteome</keyword>
<comment type="caution">
    <text evidence="2">The sequence shown here is derived from an EMBL/GenBank/DDBJ whole genome shotgun (WGS) entry which is preliminary data.</text>
</comment>
<dbReference type="HOGENOM" id="CLU_056607_3_1_6"/>
<proteinExistence type="predicted"/>